<sequence length="476" mass="53605">MSFERHQNFHMNTSILLLHLSFHYGSPLIQCVPQSSQQSFIVAKSSLNNFFSSTFYSSARKMNFNGYFLTFRNFLSTAIILNRDEHQGEVFYQQINNNLSDTSHCFINCLFKNCYSSEFGGGLLCASDELTIQSCGFIKCIARYNGGFYYVGDKVLIDSICAMACYASEQNHVFLSLSNNTIFNESTIDSCSDIKRSGGSTSFMINGNSTGFAIVSNTNTSRNYVSDLRSAGGIGYLSTLVYIFNIVINNTGRTILGFYLPQIETLNVSDSIIAKSKYLVTSKLGYLIGFEGKLEFSKITFIKNSRKFLLANPKNSEQKPDGQILFVDCIYDHSFLITNSNNRIKYQNAITKELTIPTLNINFAEWKCKTEQIPNPTISPTISIPDPTASPSKTLLPPPIKMAITLAIQKTIQENIQQQEMDLSDILQIGGLLFLVVVIITIFIMANRTKEKKLREMKEDDERKVFLIERDVDQIV</sequence>
<feature type="transmembrane region" description="Helical" evidence="1">
    <location>
        <begin position="426"/>
        <end position="446"/>
    </location>
</feature>
<proteinExistence type="predicted"/>
<keyword evidence="1" id="KW-0472">Membrane</keyword>
<dbReference type="Proteomes" id="UP000179807">
    <property type="component" value="Unassembled WGS sequence"/>
</dbReference>
<name>A0A1J4KF18_9EUKA</name>
<accession>A0A1J4KF18</accession>
<reference evidence="2" key="1">
    <citation type="submission" date="2016-10" db="EMBL/GenBank/DDBJ databases">
        <authorList>
            <person name="Benchimol M."/>
            <person name="Almeida L.G."/>
            <person name="Vasconcelos A.T."/>
            <person name="Perreira-Neves A."/>
            <person name="Rosa I.A."/>
            <person name="Tasca T."/>
            <person name="Bogo M.R."/>
            <person name="de Souza W."/>
        </authorList>
    </citation>
    <scope>NUCLEOTIDE SEQUENCE [LARGE SCALE GENOMIC DNA]</scope>
    <source>
        <strain evidence="2">K</strain>
    </source>
</reference>
<organism evidence="2 3">
    <name type="scientific">Tritrichomonas foetus</name>
    <dbReference type="NCBI Taxonomy" id="1144522"/>
    <lineage>
        <taxon>Eukaryota</taxon>
        <taxon>Metamonada</taxon>
        <taxon>Parabasalia</taxon>
        <taxon>Tritrichomonadida</taxon>
        <taxon>Tritrichomonadidae</taxon>
        <taxon>Tritrichomonas</taxon>
    </lineage>
</organism>
<protein>
    <recommendedName>
        <fullName evidence="4">Right handed beta helix domain-containing protein</fullName>
    </recommendedName>
</protein>
<keyword evidence="3" id="KW-1185">Reference proteome</keyword>
<comment type="caution">
    <text evidence="2">The sequence shown here is derived from an EMBL/GenBank/DDBJ whole genome shotgun (WGS) entry which is preliminary data.</text>
</comment>
<dbReference type="EMBL" id="MLAK01000637">
    <property type="protein sequence ID" value="OHT09528.1"/>
    <property type="molecule type" value="Genomic_DNA"/>
</dbReference>
<keyword evidence="1" id="KW-0812">Transmembrane</keyword>
<keyword evidence="1" id="KW-1133">Transmembrane helix</keyword>
<evidence type="ECO:0008006" key="4">
    <source>
        <dbReference type="Google" id="ProtNLM"/>
    </source>
</evidence>
<dbReference type="VEuPathDB" id="TrichDB:TRFO_21576"/>
<dbReference type="GeneID" id="94836767"/>
<gene>
    <name evidence="2" type="ORF">TRFO_21576</name>
</gene>
<evidence type="ECO:0000313" key="2">
    <source>
        <dbReference type="EMBL" id="OHT09528.1"/>
    </source>
</evidence>
<dbReference type="RefSeq" id="XP_068362664.1">
    <property type="nucleotide sequence ID" value="XM_068502063.1"/>
</dbReference>
<dbReference type="AlphaFoldDB" id="A0A1J4KF18"/>
<evidence type="ECO:0000256" key="1">
    <source>
        <dbReference type="SAM" id="Phobius"/>
    </source>
</evidence>
<evidence type="ECO:0000313" key="3">
    <source>
        <dbReference type="Proteomes" id="UP000179807"/>
    </source>
</evidence>